<keyword evidence="8 10" id="KW-0046">Antibiotic resistance</keyword>
<dbReference type="OrthoDB" id="3806873at2"/>
<dbReference type="RefSeq" id="WP_132661274.1">
    <property type="nucleotide sequence ID" value="NZ_SMBJ01000008.1"/>
</dbReference>
<name>A0A4R3QSI1_9HYPH</name>
<feature type="binding site" evidence="12">
    <location>
        <position position="201"/>
    </location>
    <ligand>
        <name>Mg(2+)</name>
        <dbReference type="ChEBI" id="CHEBI:18420"/>
    </ligand>
</feature>
<proteinExistence type="inferred from homology"/>
<dbReference type="EC" id="2.7.1.95" evidence="2"/>
<evidence type="ECO:0000256" key="5">
    <source>
        <dbReference type="ARBA" id="ARBA00022741"/>
    </source>
</evidence>
<dbReference type="PIRSF" id="PIRSF000706">
    <property type="entry name" value="Kanamycin_kin"/>
    <property type="match status" value="1"/>
</dbReference>
<evidence type="ECO:0000256" key="4">
    <source>
        <dbReference type="ARBA" id="ARBA00022679"/>
    </source>
</evidence>
<evidence type="ECO:0000256" key="7">
    <source>
        <dbReference type="ARBA" id="ARBA00022840"/>
    </source>
</evidence>
<protein>
    <recommendedName>
        <fullName evidence="3">Aminoglycoside 3'-phosphotransferase</fullName>
        <ecNumber evidence="2">2.7.1.95</ecNumber>
    </recommendedName>
</protein>
<keyword evidence="5 10" id="KW-0547">Nucleotide-binding</keyword>
<dbReference type="GO" id="GO:0046677">
    <property type="term" value="P:response to antibiotic"/>
    <property type="evidence" value="ECO:0007669"/>
    <property type="project" value="UniProtKB-KW"/>
</dbReference>
<evidence type="ECO:0000256" key="6">
    <source>
        <dbReference type="ARBA" id="ARBA00022777"/>
    </source>
</evidence>
<evidence type="ECO:0000259" key="13">
    <source>
        <dbReference type="Pfam" id="PF01636"/>
    </source>
</evidence>
<dbReference type="GO" id="GO:0008910">
    <property type="term" value="F:kanamycin kinase activity"/>
    <property type="evidence" value="ECO:0007669"/>
    <property type="project" value="UniProtKB-EC"/>
</dbReference>
<keyword evidence="6 10" id="KW-0418">Kinase</keyword>
<dbReference type="Pfam" id="PF01636">
    <property type="entry name" value="APH"/>
    <property type="match status" value="1"/>
</dbReference>
<dbReference type="NCBIfam" id="NF033068">
    <property type="entry name" value="APH_3p"/>
    <property type="match status" value="1"/>
</dbReference>
<evidence type="ECO:0000256" key="8">
    <source>
        <dbReference type="ARBA" id="ARBA00023251"/>
    </source>
</evidence>
<evidence type="ECO:0000256" key="1">
    <source>
        <dbReference type="ARBA" id="ARBA00006219"/>
    </source>
</evidence>
<keyword evidence="7 10" id="KW-0067">ATP-binding</keyword>
<dbReference type="PANTHER" id="PTHR21310:SF41">
    <property type="entry name" value="3'-PHOSPHOTRANSFERASE, PUTATIVE-RELATED"/>
    <property type="match status" value="1"/>
</dbReference>
<dbReference type="SUPFAM" id="SSF56112">
    <property type="entry name" value="Protein kinase-like (PK-like)"/>
    <property type="match status" value="1"/>
</dbReference>
<feature type="active site" description="Proton acceptor" evidence="11">
    <location>
        <position position="196"/>
    </location>
</feature>
<dbReference type="Gene3D" id="3.30.200.20">
    <property type="entry name" value="Phosphorylase Kinase, domain 1"/>
    <property type="match status" value="1"/>
</dbReference>
<dbReference type="InterPro" id="IPR011009">
    <property type="entry name" value="Kinase-like_dom_sf"/>
</dbReference>
<evidence type="ECO:0000256" key="2">
    <source>
        <dbReference type="ARBA" id="ARBA00012193"/>
    </source>
</evidence>
<dbReference type="GO" id="GO:0046872">
    <property type="term" value="F:metal ion binding"/>
    <property type="evidence" value="ECO:0007669"/>
    <property type="project" value="UniProtKB-KW"/>
</dbReference>
<organism evidence="14 15">
    <name type="scientific">Rhizobium azibense</name>
    <dbReference type="NCBI Taxonomy" id="1136135"/>
    <lineage>
        <taxon>Bacteria</taxon>
        <taxon>Pseudomonadati</taxon>
        <taxon>Pseudomonadota</taxon>
        <taxon>Alphaproteobacteria</taxon>
        <taxon>Hyphomicrobiales</taxon>
        <taxon>Rhizobiaceae</taxon>
        <taxon>Rhizobium/Agrobacterium group</taxon>
        <taxon>Rhizobium</taxon>
    </lineage>
</organism>
<evidence type="ECO:0000256" key="11">
    <source>
        <dbReference type="PIRSR" id="PIRSR000706-1"/>
    </source>
</evidence>
<dbReference type="EMBL" id="SMBJ01000008">
    <property type="protein sequence ID" value="TCU23142.1"/>
    <property type="molecule type" value="Genomic_DNA"/>
</dbReference>
<dbReference type="InterPro" id="IPR051678">
    <property type="entry name" value="AGP_Transferase"/>
</dbReference>
<dbReference type="CDD" id="cd05150">
    <property type="entry name" value="APH"/>
    <property type="match status" value="1"/>
</dbReference>
<sequence>MADNHQDDVPMDNLALPPDLRALLSRHEWRQVDLGCSSAAVFRLAEGGRTQFFLKGEIAGPFAELPLEAERLLWLAEQGLACPSVVALESHEGRNWLLLSALDGKDLASSRSTPDGQRIEILAAALRRLHELDPANCPFDHRLTVRLRLAKARMEAGAVDESDFDEERLNATAASLFAYLEANQPDVTDPVVAHGDACLPNFMTHEGQFSGYVDCGRLGVADRYQDIALALRSIRYNVGQTWVQHFLDCYGLSGIDDAKVAYYVVLDEFF</sequence>
<dbReference type="AlphaFoldDB" id="A0A4R3QSI1"/>
<comment type="catalytic activity">
    <reaction evidence="9">
        <text>kanamycin A + ATP = kanamycin 3'-phosphate + ADP + H(+)</text>
        <dbReference type="Rhea" id="RHEA:24256"/>
        <dbReference type="ChEBI" id="CHEBI:15378"/>
        <dbReference type="ChEBI" id="CHEBI:30616"/>
        <dbReference type="ChEBI" id="CHEBI:57909"/>
        <dbReference type="ChEBI" id="CHEBI:58214"/>
        <dbReference type="ChEBI" id="CHEBI:456216"/>
        <dbReference type="EC" id="2.7.1.95"/>
    </reaction>
</comment>
<dbReference type="InterPro" id="IPR024165">
    <property type="entry name" value="Kan/Strep_kinase"/>
</dbReference>
<dbReference type="GO" id="GO:0005524">
    <property type="term" value="F:ATP binding"/>
    <property type="evidence" value="ECO:0007669"/>
    <property type="project" value="UniProtKB-KW"/>
</dbReference>
<accession>A0A4R3QSI1</accession>
<feature type="binding site" evidence="12">
    <location>
        <position position="214"/>
    </location>
    <ligand>
        <name>Mg(2+)</name>
        <dbReference type="ChEBI" id="CHEBI:18420"/>
    </ligand>
</feature>
<dbReference type="Proteomes" id="UP000295547">
    <property type="component" value="Unassembled WGS sequence"/>
</dbReference>
<gene>
    <name evidence="14" type="ORF">EV130_108287</name>
</gene>
<evidence type="ECO:0000256" key="9">
    <source>
        <dbReference type="ARBA" id="ARBA00048925"/>
    </source>
</evidence>
<dbReference type="InterPro" id="IPR002575">
    <property type="entry name" value="Aminoglycoside_PTrfase"/>
</dbReference>
<keyword evidence="15" id="KW-1185">Reference proteome</keyword>
<reference evidence="14 15" key="1">
    <citation type="submission" date="2019-03" db="EMBL/GenBank/DDBJ databases">
        <title>Genomic Encyclopedia of Type Strains, Phase IV (KMG-V): Genome sequencing to study the core and pangenomes of soil and plant-associated prokaryotes.</title>
        <authorList>
            <person name="Whitman W."/>
        </authorList>
    </citation>
    <scope>NUCLEOTIDE SEQUENCE [LARGE SCALE GENOMIC DNA]</scope>
    <source>
        <strain evidence="14 15">Gr42</strain>
    </source>
</reference>
<evidence type="ECO:0000256" key="10">
    <source>
        <dbReference type="PIRNR" id="PIRNR000706"/>
    </source>
</evidence>
<comment type="caution">
    <text evidence="14">The sequence shown here is derived from an EMBL/GenBank/DDBJ whole genome shotgun (WGS) entry which is preliminary data.</text>
</comment>
<feature type="domain" description="Aminoglycoside phosphotransferase" evidence="13">
    <location>
        <begin position="29"/>
        <end position="256"/>
    </location>
</feature>
<evidence type="ECO:0000313" key="14">
    <source>
        <dbReference type="EMBL" id="TCU23142.1"/>
    </source>
</evidence>
<dbReference type="Gene3D" id="3.90.1200.10">
    <property type="match status" value="1"/>
</dbReference>
<dbReference type="PANTHER" id="PTHR21310">
    <property type="entry name" value="AMINOGLYCOSIDE PHOSPHOTRANSFERASE-RELATED-RELATED"/>
    <property type="match status" value="1"/>
</dbReference>
<evidence type="ECO:0000256" key="12">
    <source>
        <dbReference type="PIRSR" id="PIRSR000706-2"/>
    </source>
</evidence>
<keyword evidence="12" id="KW-0479">Metal-binding</keyword>
<evidence type="ECO:0000256" key="3">
    <source>
        <dbReference type="ARBA" id="ARBA00017903"/>
    </source>
</evidence>
<keyword evidence="4 10" id="KW-0808">Transferase</keyword>
<comment type="similarity">
    <text evidence="1 10">Belongs to the aminoglycoside phosphotransferase family.</text>
</comment>
<keyword evidence="12" id="KW-0460">Magnesium</keyword>
<evidence type="ECO:0000313" key="15">
    <source>
        <dbReference type="Proteomes" id="UP000295547"/>
    </source>
</evidence>